<dbReference type="Proteomes" id="UP000694393">
    <property type="component" value="Unplaced"/>
</dbReference>
<dbReference type="Pfam" id="PF00087">
    <property type="entry name" value="Toxin_TOLIP"/>
    <property type="match status" value="1"/>
</dbReference>
<feature type="transmembrane region" description="Helical" evidence="1">
    <location>
        <begin position="80"/>
        <end position="99"/>
    </location>
</feature>
<evidence type="ECO:0000259" key="2">
    <source>
        <dbReference type="Pfam" id="PF00087"/>
    </source>
</evidence>
<keyword evidence="1" id="KW-0812">Transmembrane</keyword>
<keyword evidence="1" id="KW-0472">Membrane</keyword>
<dbReference type="AlphaFoldDB" id="A0A8C8RHP4"/>
<feature type="domain" description="Snake toxin/toxin-like" evidence="2">
    <location>
        <begin position="38"/>
        <end position="71"/>
    </location>
</feature>
<evidence type="ECO:0000313" key="3">
    <source>
        <dbReference type="Ensembl" id="ENSPCEP00000005099.1"/>
    </source>
</evidence>
<evidence type="ECO:0000256" key="1">
    <source>
        <dbReference type="SAM" id="Phobius"/>
    </source>
</evidence>
<dbReference type="GO" id="GO:0030154">
    <property type="term" value="P:cell differentiation"/>
    <property type="evidence" value="ECO:0007669"/>
    <property type="project" value="UniProtKB-ARBA"/>
</dbReference>
<reference evidence="3" key="1">
    <citation type="submission" date="2025-08" db="UniProtKB">
        <authorList>
            <consortium name="Ensembl"/>
        </authorList>
    </citation>
    <scope>IDENTIFICATION</scope>
</reference>
<sequence>PSLKCFYPGSTPGKEDNAVVPTVQMGTVPDPQRYSGSSDVMRITKLCLPTCTATSQRAGSSTSCCQRDYCNRSGVAGMRLSYATLGVGILTSFVYLLVWTGL</sequence>
<accession>A0A8C8RHP4</accession>
<reference evidence="3" key="2">
    <citation type="submission" date="2025-09" db="UniProtKB">
        <authorList>
            <consortium name="Ensembl"/>
        </authorList>
    </citation>
    <scope>IDENTIFICATION</scope>
</reference>
<organism evidence="3 4">
    <name type="scientific">Pelusios castaneus</name>
    <name type="common">West African mud turtle</name>
    <dbReference type="NCBI Taxonomy" id="367368"/>
    <lineage>
        <taxon>Eukaryota</taxon>
        <taxon>Metazoa</taxon>
        <taxon>Chordata</taxon>
        <taxon>Craniata</taxon>
        <taxon>Vertebrata</taxon>
        <taxon>Euteleostomi</taxon>
        <taxon>Archelosauria</taxon>
        <taxon>Testudinata</taxon>
        <taxon>Testudines</taxon>
        <taxon>Pleurodira</taxon>
        <taxon>Pelomedusidae</taxon>
        <taxon>Pelusios</taxon>
    </lineage>
</organism>
<keyword evidence="1" id="KW-1133">Transmembrane helix</keyword>
<dbReference type="Ensembl" id="ENSPCET00000005280.1">
    <property type="protein sequence ID" value="ENSPCEP00000005099.1"/>
    <property type="gene ID" value="ENSPCEG00000004148.1"/>
</dbReference>
<proteinExistence type="predicted"/>
<evidence type="ECO:0000313" key="4">
    <source>
        <dbReference type="Proteomes" id="UP000694393"/>
    </source>
</evidence>
<dbReference type="InterPro" id="IPR045860">
    <property type="entry name" value="Snake_toxin-like_sf"/>
</dbReference>
<keyword evidence="4" id="KW-1185">Reference proteome</keyword>
<dbReference type="InterPro" id="IPR035076">
    <property type="entry name" value="Toxin/TOLIP"/>
</dbReference>
<name>A0A8C8RHP4_9SAUR</name>
<dbReference type="SUPFAM" id="SSF57302">
    <property type="entry name" value="Snake toxin-like"/>
    <property type="match status" value="1"/>
</dbReference>
<protein>
    <recommendedName>
        <fullName evidence="2">Snake toxin/toxin-like domain-containing protein</fullName>
    </recommendedName>
</protein>